<feature type="region of interest" description="Disordered" evidence="1">
    <location>
        <begin position="1"/>
        <end position="51"/>
    </location>
</feature>
<feature type="compositionally biased region" description="Polar residues" evidence="1">
    <location>
        <begin position="1"/>
        <end position="10"/>
    </location>
</feature>
<dbReference type="EMBL" id="MU004183">
    <property type="protein sequence ID" value="KAF2500825.1"/>
    <property type="molecule type" value="Genomic_DNA"/>
</dbReference>
<name>A0A6A6R7Q1_9PEZI</name>
<reference evidence="2" key="1">
    <citation type="journal article" date="2020" name="Stud. Mycol.">
        <title>101 Dothideomycetes genomes: a test case for predicting lifestyles and emergence of pathogens.</title>
        <authorList>
            <person name="Haridas S."/>
            <person name="Albert R."/>
            <person name="Binder M."/>
            <person name="Bloem J."/>
            <person name="Labutti K."/>
            <person name="Salamov A."/>
            <person name="Andreopoulos B."/>
            <person name="Baker S."/>
            <person name="Barry K."/>
            <person name="Bills G."/>
            <person name="Bluhm B."/>
            <person name="Cannon C."/>
            <person name="Castanera R."/>
            <person name="Culley D."/>
            <person name="Daum C."/>
            <person name="Ezra D."/>
            <person name="Gonzalez J."/>
            <person name="Henrissat B."/>
            <person name="Kuo A."/>
            <person name="Liang C."/>
            <person name="Lipzen A."/>
            <person name="Lutzoni F."/>
            <person name="Magnuson J."/>
            <person name="Mondo S."/>
            <person name="Nolan M."/>
            <person name="Ohm R."/>
            <person name="Pangilinan J."/>
            <person name="Park H.-J."/>
            <person name="Ramirez L."/>
            <person name="Alfaro M."/>
            <person name="Sun H."/>
            <person name="Tritt A."/>
            <person name="Yoshinaga Y."/>
            <person name="Zwiers L.-H."/>
            <person name="Turgeon B."/>
            <person name="Goodwin S."/>
            <person name="Spatafora J."/>
            <person name="Crous P."/>
            <person name="Grigoriev I."/>
        </authorList>
    </citation>
    <scope>NUCLEOTIDE SEQUENCE</scope>
    <source>
        <strain evidence="2">CBS 269.34</strain>
    </source>
</reference>
<sequence>MASTDNNELNPGTKRKAEASESIPTSKRAETGDDIHATDSEYESEESDETEIITTSQYAKISHNLYPFKRIDAHPHLPAASPASHAHVVEASSEATELSLADGVATVIWNYNPKALEIFLDPNVSKFEFTVKYPQDSEQFNYAIVRTLTMVKAGMYRTLFQQGQENHTWKNLAQAKTNYSGAWEPILGRESCRSIGPWWSKGCKGLHMVGVPKRQMGLAYGRTSEDEEEARVVGGKIAATMISKRVWVSTAEVTIAVKYVNPEMKWVDLN</sequence>
<gene>
    <name evidence="2" type="ORF">BU16DRAFT_614527</name>
</gene>
<feature type="compositionally biased region" description="Acidic residues" evidence="1">
    <location>
        <begin position="40"/>
        <end position="51"/>
    </location>
</feature>
<dbReference type="OrthoDB" id="5395789at2759"/>
<dbReference type="Proteomes" id="UP000799750">
    <property type="component" value="Unassembled WGS sequence"/>
</dbReference>
<evidence type="ECO:0000256" key="1">
    <source>
        <dbReference type="SAM" id="MobiDB-lite"/>
    </source>
</evidence>
<dbReference type="AlphaFoldDB" id="A0A6A6R7Q1"/>
<proteinExistence type="predicted"/>
<evidence type="ECO:0000313" key="2">
    <source>
        <dbReference type="EMBL" id="KAF2500825.1"/>
    </source>
</evidence>
<evidence type="ECO:0000313" key="3">
    <source>
        <dbReference type="Proteomes" id="UP000799750"/>
    </source>
</evidence>
<accession>A0A6A6R7Q1</accession>
<protein>
    <submittedName>
        <fullName evidence="2">Uncharacterized protein</fullName>
    </submittedName>
</protein>
<keyword evidence="3" id="KW-1185">Reference proteome</keyword>
<feature type="compositionally biased region" description="Basic and acidic residues" evidence="1">
    <location>
        <begin position="27"/>
        <end position="39"/>
    </location>
</feature>
<organism evidence="2 3">
    <name type="scientific">Lophium mytilinum</name>
    <dbReference type="NCBI Taxonomy" id="390894"/>
    <lineage>
        <taxon>Eukaryota</taxon>
        <taxon>Fungi</taxon>
        <taxon>Dikarya</taxon>
        <taxon>Ascomycota</taxon>
        <taxon>Pezizomycotina</taxon>
        <taxon>Dothideomycetes</taxon>
        <taxon>Pleosporomycetidae</taxon>
        <taxon>Mytilinidiales</taxon>
        <taxon>Mytilinidiaceae</taxon>
        <taxon>Lophium</taxon>
    </lineage>
</organism>